<dbReference type="InterPro" id="IPR030217">
    <property type="entry name" value="NXF_fam"/>
</dbReference>
<keyword evidence="6" id="KW-0509">mRNA transport</keyword>
<dbReference type="GO" id="GO:0003723">
    <property type="term" value="F:RNA binding"/>
    <property type="evidence" value="ECO:0007669"/>
    <property type="project" value="TreeGrafter"/>
</dbReference>
<comment type="subcellular location">
    <subcellularLocation>
        <location evidence="1">Nucleus</location>
    </subcellularLocation>
</comment>
<evidence type="ECO:0000313" key="12">
    <source>
        <dbReference type="EMBL" id="KAF8486198.1"/>
    </source>
</evidence>
<dbReference type="PANTHER" id="PTHR10662">
    <property type="entry name" value="NUCLEAR RNA EXPORT FACTOR"/>
    <property type="match status" value="1"/>
</dbReference>
<feature type="compositionally biased region" description="Basic and acidic residues" evidence="8">
    <location>
        <begin position="24"/>
        <end position="38"/>
    </location>
</feature>
<sequence>MLRTPSHSGSSALVNTVLRNAGLMDRDERMRDTADKPGGRKGFQKSRPHRPRLIDSIKGQPGPSRNSMLSTRIAPPSSGPLSIRGAALGRVRRNAISLNGDKVLPGTRVVVGKPLEIWRSFVRRRWDPQSRFLNLERMSEDEAIMRAGLLPPGVPGGTGKEAAVIFKLASQLKPPVRTISLANNNLQTTHVITTIAHYLPNIANLSLENNNLRTWKDLDSISQLSDRKDKLLKLRELILIGNPIRDIEYQNNRVDTYRNHIMRRFPTLEMLDKEPVTKISFDAPQTPHPVGSSDSRSTAKDFPAPMQPPLIAGVDGSIITSFFARFFPLFDTQRAMLSNVYNEFATFSFQANTSIPARAKIQGFQYSKEMPNQRHLEWSPWLGAGSRNLSRVAGVVDKVLKSIHVGRENALSAMSSLPQTKHDIVGAAEKFCIDAWPVTHEDRTTLFLSVHGQLIEVPVGGVRSFDRSFILIPAPEGSSRRMLIAVVRRQIRAKANGWDVEILSDQLVIRAYSSHEAWSPGFLLVQAAPSSNQPASLPDTIRRQLEAIPEPQRSLVAQICTLTRLNVQFAVDCLQNNRWDVDQAVANFEQVKVRLCCCPLTH</sequence>
<evidence type="ECO:0000256" key="1">
    <source>
        <dbReference type="ARBA" id="ARBA00004123"/>
    </source>
</evidence>
<keyword evidence="13" id="KW-1185">Reference proteome</keyword>
<dbReference type="GO" id="GO:0016973">
    <property type="term" value="P:poly(A)+ mRNA export from nucleus"/>
    <property type="evidence" value="ECO:0007669"/>
    <property type="project" value="TreeGrafter"/>
</dbReference>
<evidence type="ECO:0000313" key="11">
    <source>
        <dbReference type="EMBL" id="KAF8461817.1"/>
    </source>
</evidence>
<dbReference type="Gene3D" id="1.10.8.10">
    <property type="entry name" value="DNA helicase RuvA subunit, C-terminal domain"/>
    <property type="match status" value="1"/>
</dbReference>
<reference evidence="12" key="2">
    <citation type="journal article" date="2020" name="Nat. Commun.">
        <title>Large-scale genome sequencing of mycorrhizal fungi provides insights into the early evolution of symbiotic traits.</title>
        <authorList>
            <person name="Miyauchi S."/>
            <person name="Kiss E."/>
            <person name="Kuo A."/>
            <person name="Drula E."/>
            <person name="Kohler A."/>
            <person name="Sanchez-Garcia M."/>
            <person name="Morin E."/>
            <person name="Andreopoulos B."/>
            <person name="Barry K.W."/>
            <person name="Bonito G."/>
            <person name="Buee M."/>
            <person name="Carver A."/>
            <person name="Chen C."/>
            <person name="Cichocki N."/>
            <person name="Clum A."/>
            <person name="Culley D."/>
            <person name="Crous P.W."/>
            <person name="Fauchery L."/>
            <person name="Girlanda M."/>
            <person name="Hayes R.D."/>
            <person name="Keri Z."/>
            <person name="LaButti K."/>
            <person name="Lipzen A."/>
            <person name="Lombard V."/>
            <person name="Magnuson J."/>
            <person name="Maillard F."/>
            <person name="Murat C."/>
            <person name="Nolan M."/>
            <person name="Ohm R.A."/>
            <person name="Pangilinan J."/>
            <person name="Pereira M.F."/>
            <person name="Perotto S."/>
            <person name="Peter M."/>
            <person name="Pfister S."/>
            <person name="Riley R."/>
            <person name="Sitrit Y."/>
            <person name="Stielow J.B."/>
            <person name="Szollosi G."/>
            <person name="Zifcakova L."/>
            <person name="Stursova M."/>
            <person name="Spatafora J.W."/>
            <person name="Tedersoo L."/>
            <person name="Vaario L.M."/>
            <person name="Yamada A."/>
            <person name="Yan M."/>
            <person name="Wang P."/>
            <person name="Xu J."/>
            <person name="Bruns T."/>
            <person name="Baldrian P."/>
            <person name="Vilgalys R."/>
            <person name="Dunand C."/>
            <person name="Henrissat B."/>
            <person name="Grigoriev I.V."/>
            <person name="Hibbett D."/>
            <person name="Nagy L.G."/>
            <person name="Martin F.M."/>
        </authorList>
    </citation>
    <scope>NUCLEOTIDE SEQUENCE</scope>
    <source>
        <strain evidence="12">Prilba</strain>
    </source>
</reference>
<dbReference type="EMBL" id="WHVB01000112">
    <property type="protein sequence ID" value="KAF8461817.1"/>
    <property type="molecule type" value="Genomic_DNA"/>
</dbReference>
<dbReference type="AlphaFoldDB" id="A0A9P5TDV1"/>
<name>A0A9P5TDV1_9AGAM</name>
<dbReference type="InterPro" id="IPR005637">
    <property type="entry name" value="TAP_C_dom"/>
</dbReference>
<dbReference type="InterPro" id="IPR057125">
    <property type="entry name" value="NXF1/2/3/5-like_LRR"/>
</dbReference>
<dbReference type="InterPro" id="IPR032710">
    <property type="entry name" value="NTF2-like_dom_sf"/>
</dbReference>
<dbReference type="EMBL" id="WHVB01000002">
    <property type="protein sequence ID" value="KAF8486198.1"/>
    <property type="molecule type" value="Genomic_DNA"/>
</dbReference>
<dbReference type="SUPFAM" id="SSF52058">
    <property type="entry name" value="L domain-like"/>
    <property type="match status" value="1"/>
</dbReference>
<protein>
    <submittedName>
        <fullName evidence="12">NTF2-like protein</fullName>
    </submittedName>
</protein>
<dbReference type="Pfam" id="PF22602">
    <property type="entry name" value="NXF_NTF2"/>
    <property type="match status" value="1"/>
</dbReference>
<evidence type="ECO:0000256" key="8">
    <source>
        <dbReference type="SAM" id="MobiDB-lite"/>
    </source>
</evidence>
<evidence type="ECO:0000256" key="6">
    <source>
        <dbReference type="ARBA" id="ARBA00022816"/>
    </source>
</evidence>
<feature type="domain" description="NTF2" evidence="9">
    <location>
        <begin position="318"/>
        <end position="509"/>
    </location>
</feature>
<evidence type="ECO:0000259" key="9">
    <source>
        <dbReference type="PROSITE" id="PS50177"/>
    </source>
</evidence>
<feature type="region of interest" description="Disordered" evidence="8">
    <location>
        <begin position="20"/>
        <end position="81"/>
    </location>
</feature>
<dbReference type="PROSITE" id="PS51281">
    <property type="entry name" value="TAP_C"/>
    <property type="match status" value="1"/>
</dbReference>
<evidence type="ECO:0000256" key="3">
    <source>
        <dbReference type="ARBA" id="ARBA00022448"/>
    </source>
</evidence>
<dbReference type="SUPFAM" id="SSF46934">
    <property type="entry name" value="UBA-like"/>
    <property type="match status" value="1"/>
</dbReference>
<keyword evidence="5" id="KW-0677">Repeat</keyword>
<keyword evidence="3" id="KW-0813">Transport</keyword>
<organism evidence="12 13">
    <name type="scientific">Russula ochroleuca</name>
    <dbReference type="NCBI Taxonomy" id="152965"/>
    <lineage>
        <taxon>Eukaryota</taxon>
        <taxon>Fungi</taxon>
        <taxon>Dikarya</taxon>
        <taxon>Basidiomycota</taxon>
        <taxon>Agaricomycotina</taxon>
        <taxon>Agaricomycetes</taxon>
        <taxon>Russulales</taxon>
        <taxon>Russulaceae</taxon>
        <taxon>Russula</taxon>
    </lineage>
</organism>
<feature type="region of interest" description="Disordered" evidence="8">
    <location>
        <begin position="280"/>
        <end position="300"/>
    </location>
</feature>
<dbReference type="OrthoDB" id="25872at2759"/>
<dbReference type="InterPro" id="IPR018222">
    <property type="entry name" value="Nuclear_transport_factor_2_euk"/>
</dbReference>
<dbReference type="Gene3D" id="3.10.450.50">
    <property type="match status" value="1"/>
</dbReference>
<evidence type="ECO:0000256" key="2">
    <source>
        <dbReference type="ARBA" id="ARBA00009285"/>
    </source>
</evidence>
<dbReference type="GO" id="GO:0005634">
    <property type="term" value="C:nucleus"/>
    <property type="evidence" value="ECO:0007669"/>
    <property type="project" value="UniProtKB-SubCell"/>
</dbReference>
<dbReference type="CDD" id="cd14342">
    <property type="entry name" value="UBA_TAP-C"/>
    <property type="match status" value="1"/>
</dbReference>
<evidence type="ECO:0000256" key="5">
    <source>
        <dbReference type="ARBA" id="ARBA00022737"/>
    </source>
</evidence>
<dbReference type="SUPFAM" id="SSF54427">
    <property type="entry name" value="NTF2-like"/>
    <property type="match status" value="1"/>
</dbReference>
<dbReference type="Pfam" id="PF24048">
    <property type="entry name" value="LRR_NXF1-5"/>
    <property type="match status" value="1"/>
</dbReference>
<accession>A0A9P5TDV1</accession>
<dbReference type="Proteomes" id="UP000759537">
    <property type="component" value="Unassembled WGS sequence"/>
</dbReference>
<dbReference type="PROSITE" id="PS50177">
    <property type="entry name" value="NTF2_DOMAIN"/>
    <property type="match status" value="1"/>
</dbReference>
<comment type="similarity">
    <text evidence="2">Belongs to the NXF family.</text>
</comment>
<dbReference type="SMART" id="SM00804">
    <property type="entry name" value="TAP_C"/>
    <property type="match status" value="1"/>
</dbReference>
<dbReference type="PANTHER" id="PTHR10662:SF22">
    <property type="entry name" value="NUCLEAR RNA EXPORT FACTOR 1"/>
    <property type="match status" value="1"/>
</dbReference>
<gene>
    <name evidence="12" type="ORF">DFH94DRAFT_623113</name>
    <name evidence="11" type="ORF">DFH94DRAFT_640845</name>
</gene>
<evidence type="ECO:0000256" key="7">
    <source>
        <dbReference type="ARBA" id="ARBA00023242"/>
    </source>
</evidence>
<comment type="caution">
    <text evidence="12">The sequence shown here is derived from an EMBL/GenBank/DDBJ whole genome shotgun (WGS) entry which is preliminary data.</text>
</comment>
<feature type="compositionally biased region" description="Basic residues" evidence="8">
    <location>
        <begin position="42"/>
        <end position="51"/>
    </location>
</feature>
<proteinExistence type="inferred from homology"/>
<evidence type="ECO:0000313" key="13">
    <source>
        <dbReference type="Proteomes" id="UP000759537"/>
    </source>
</evidence>
<evidence type="ECO:0000259" key="10">
    <source>
        <dbReference type="PROSITE" id="PS51281"/>
    </source>
</evidence>
<reference evidence="12" key="1">
    <citation type="submission" date="2019-10" db="EMBL/GenBank/DDBJ databases">
        <authorList>
            <consortium name="DOE Joint Genome Institute"/>
            <person name="Kuo A."/>
            <person name="Miyauchi S."/>
            <person name="Kiss E."/>
            <person name="Drula E."/>
            <person name="Kohler A."/>
            <person name="Sanchez-Garcia M."/>
            <person name="Andreopoulos B."/>
            <person name="Barry K.W."/>
            <person name="Bonito G."/>
            <person name="Buee M."/>
            <person name="Carver A."/>
            <person name="Chen C."/>
            <person name="Cichocki N."/>
            <person name="Clum A."/>
            <person name="Culley D."/>
            <person name="Crous P.W."/>
            <person name="Fauchery L."/>
            <person name="Girlanda M."/>
            <person name="Hayes R."/>
            <person name="Keri Z."/>
            <person name="LaButti K."/>
            <person name="Lipzen A."/>
            <person name="Lombard V."/>
            <person name="Magnuson J."/>
            <person name="Maillard F."/>
            <person name="Morin E."/>
            <person name="Murat C."/>
            <person name="Nolan M."/>
            <person name="Ohm R."/>
            <person name="Pangilinan J."/>
            <person name="Pereira M."/>
            <person name="Perotto S."/>
            <person name="Peter M."/>
            <person name="Riley R."/>
            <person name="Sitrit Y."/>
            <person name="Stielow B."/>
            <person name="Szollosi G."/>
            <person name="Zifcakova L."/>
            <person name="Stursova M."/>
            <person name="Spatafora J.W."/>
            <person name="Tedersoo L."/>
            <person name="Vaario L.-M."/>
            <person name="Yamada A."/>
            <person name="Yan M."/>
            <person name="Wang P."/>
            <person name="Xu J."/>
            <person name="Bruns T."/>
            <person name="Baldrian P."/>
            <person name="Vilgalys R."/>
            <person name="Henrissat B."/>
            <person name="Grigoriev I.V."/>
            <person name="Hibbett D."/>
            <person name="Nagy L.G."/>
            <person name="Martin F.M."/>
        </authorList>
    </citation>
    <scope>NUCLEOTIDE SEQUENCE</scope>
    <source>
        <strain evidence="12">Prilba</strain>
    </source>
</reference>
<dbReference type="InterPro" id="IPR009060">
    <property type="entry name" value="UBA-like_sf"/>
</dbReference>
<feature type="domain" description="TAP-C" evidence="10">
    <location>
        <begin position="550"/>
        <end position="602"/>
    </location>
</feature>
<keyword evidence="7" id="KW-0539">Nucleus</keyword>
<evidence type="ECO:0000256" key="4">
    <source>
        <dbReference type="ARBA" id="ARBA00022614"/>
    </source>
</evidence>
<dbReference type="Gene3D" id="3.80.10.10">
    <property type="entry name" value="Ribonuclease Inhibitor"/>
    <property type="match status" value="1"/>
</dbReference>
<dbReference type="InterPro" id="IPR002075">
    <property type="entry name" value="NTF2_dom"/>
</dbReference>
<keyword evidence="4" id="KW-0433">Leucine-rich repeat</keyword>
<dbReference type="Pfam" id="PF03943">
    <property type="entry name" value="TAP_C"/>
    <property type="match status" value="1"/>
</dbReference>
<dbReference type="InterPro" id="IPR032675">
    <property type="entry name" value="LRR_dom_sf"/>
</dbReference>